<feature type="compositionally biased region" description="Pro residues" evidence="1">
    <location>
        <begin position="462"/>
        <end position="476"/>
    </location>
</feature>
<dbReference type="GO" id="GO:0051782">
    <property type="term" value="P:negative regulation of cell division"/>
    <property type="evidence" value="ECO:0007669"/>
    <property type="project" value="TreeGrafter"/>
</dbReference>
<dbReference type="GO" id="GO:0016887">
    <property type="term" value="F:ATP hydrolysis activity"/>
    <property type="evidence" value="ECO:0007669"/>
    <property type="project" value="TreeGrafter"/>
</dbReference>
<keyword evidence="2" id="KW-1133">Transmembrane helix</keyword>
<dbReference type="Gene3D" id="3.40.50.300">
    <property type="entry name" value="P-loop containing nucleotide triphosphate hydrolases"/>
    <property type="match status" value="1"/>
</dbReference>
<dbReference type="SUPFAM" id="SSF52540">
    <property type="entry name" value="P-loop containing nucleoside triphosphate hydrolases"/>
    <property type="match status" value="1"/>
</dbReference>
<sequence>MQGVEAAGSADATEDVRWARTEGVSLLGAVRDSGLQSTPHLVRRADGQVIQVSQLLGLVLARIDPRRPVEDIARAVSVAYGRTLPPDGLDYLLRTKLQPLGVVAPLGPHPAPAVTAAPRATPVLSLGLRGTLIPQSVVRPLARALSPLFHPVVVVAALVALVVMDVRLLLSGDVMSALTDVLATPTLLLVLFALSTLGAIAHELGHATACSYSGADPGRIGFGVYLLFPAFFTNVTDSYRLGRAGRLRTDLGGLYFNVLCLLAFGAVHAATGSGLLLLLIVLTHVEMVEQLLPTVRFDGYFVLTDLTGIPDLFSRIRPVLRTLVPDGRPPDPRVAEMSATARRVVVAWVLVVVPLIAVGTVWTLVHLPEIVRTTLESMVTQVELWRTAWAQGDYAAVALTSISAFLLLIPLAGLALFLYRIVLLVARAARRRLGLVSRQGLMSTTDPAPTSTPVMPVNGQAPPAPGPVAAPPPPAAAPGSGATAERVPPGASVGATDSGRASQLPVDGGKADQADRSGPPDGAPEATPEGASRRADWSTWFSADELTDDTFFGPERPVARSGWRRAVGAATGGKIALGPGAAEQRRDAIAARVRAPIDGSRRIVVMSRKGGVGKTTVTVALGATFAMRRGDRVVAVDANPDAGNLARRIAGDCPRTITDLLADVEAVDTFSAMRRYTSQCDESRLEVLASDDDARISQGLDRPGYRRVVSLLDHYYNLILLDTGTGILDSANQGLIAEADQLVLVLRPALDGARAGAQTLDWLDQHGYADLVSSAVVVINAVTRPEDHTVRIVTDHFAQRCAHVAQVPWDPALETGGRTTLSRMAPRTQEAFVDVAAAVADRFSTMGGR</sequence>
<feature type="transmembrane region" description="Helical" evidence="2">
    <location>
        <begin position="394"/>
        <end position="422"/>
    </location>
</feature>
<dbReference type="GO" id="GO:0005829">
    <property type="term" value="C:cytosol"/>
    <property type="evidence" value="ECO:0007669"/>
    <property type="project" value="TreeGrafter"/>
</dbReference>
<organism evidence="4 5">
    <name type="scientific">Intrasporangium oryzae NRRL B-24470</name>
    <dbReference type="NCBI Taxonomy" id="1386089"/>
    <lineage>
        <taxon>Bacteria</taxon>
        <taxon>Bacillati</taxon>
        <taxon>Actinomycetota</taxon>
        <taxon>Actinomycetes</taxon>
        <taxon>Micrococcales</taxon>
        <taxon>Intrasporangiaceae</taxon>
        <taxon>Intrasporangium</taxon>
    </lineage>
</organism>
<name>W9G737_9MICO</name>
<keyword evidence="5" id="KW-1185">Reference proteome</keyword>
<evidence type="ECO:0000313" key="4">
    <source>
        <dbReference type="EMBL" id="EWT01092.1"/>
    </source>
</evidence>
<dbReference type="GO" id="GO:0009898">
    <property type="term" value="C:cytoplasmic side of plasma membrane"/>
    <property type="evidence" value="ECO:0007669"/>
    <property type="project" value="TreeGrafter"/>
</dbReference>
<feature type="domain" description="CobQ/CobB/MinD/ParA nucleotide binding" evidence="3">
    <location>
        <begin position="603"/>
        <end position="785"/>
    </location>
</feature>
<comment type="caution">
    <text evidence="4">The sequence shown here is derived from an EMBL/GenBank/DDBJ whole genome shotgun (WGS) entry which is preliminary data.</text>
</comment>
<dbReference type="eggNOG" id="COG0455">
    <property type="taxonomic scope" value="Bacteria"/>
</dbReference>
<dbReference type="PATRIC" id="fig|1386089.3.peg.2694"/>
<dbReference type="PANTHER" id="PTHR43384:SF14">
    <property type="entry name" value="ESX-1 SECRETION-ASSOCIATED PROTEIN ESPI"/>
    <property type="match status" value="1"/>
</dbReference>
<keyword evidence="2" id="KW-0472">Membrane</keyword>
<feature type="transmembrane region" description="Helical" evidence="2">
    <location>
        <begin position="148"/>
        <end position="170"/>
    </location>
</feature>
<accession>W9G737</accession>
<feature type="transmembrane region" description="Helical" evidence="2">
    <location>
        <begin position="182"/>
        <end position="201"/>
    </location>
</feature>
<dbReference type="AlphaFoldDB" id="W9G737"/>
<dbReference type="Proteomes" id="UP000019489">
    <property type="component" value="Unassembled WGS sequence"/>
</dbReference>
<feature type="compositionally biased region" description="Polar residues" evidence="1">
    <location>
        <begin position="441"/>
        <end position="453"/>
    </location>
</feature>
<feature type="transmembrane region" description="Helical" evidence="2">
    <location>
        <begin position="254"/>
        <end position="282"/>
    </location>
</feature>
<evidence type="ECO:0000256" key="2">
    <source>
        <dbReference type="SAM" id="Phobius"/>
    </source>
</evidence>
<evidence type="ECO:0000256" key="1">
    <source>
        <dbReference type="SAM" id="MobiDB-lite"/>
    </source>
</evidence>
<dbReference type="InterPro" id="IPR002586">
    <property type="entry name" value="CobQ/CobB/MinD/ParA_Nub-bd_dom"/>
</dbReference>
<evidence type="ECO:0000259" key="3">
    <source>
        <dbReference type="Pfam" id="PF01656"/>
    </source>
</evidence>
<dbReference type="EMBL" id="AWSA01000028">
    <property type="protein sequence ID" value="EWT01092.1"/>
    <property type="molecule type" value="Genomic_DNA"/>
</dbReference>
<dbReference type="eggNOG" id="COG1994">
    <property type="taxonomic scope" value="Bacteria"/>
</dbReference>
<feature type="transmembrane region" description="Helical" evidence="2">
    <location>
        <begin position="345"/>
        <end position="365"/>
    </location>
</feature>
<dbReference type="GO" id="GO:0005524">
    <property type="term" value="F:ATP binding"/>
    <property type="evidence" value="ECO:0007669"/>
    <property type="project" value="TreeGrafter"/>
</dbReference>
<proteinExistence type="predicted"/>
<gene>
    <name evidence="4" type="ORF">N865_11795</name>
</gene>
<dbReference type="InterPro" id="IPR027417">
    <property type="entry name" value="P-loop_NTPase"/>
</dbReference>
<dbReference type="STRING" id="1386089.N865_11795"/>
<dbReference type="Pfam" id="PF01656">
    <property type="entry name" value="CbiA"/>
    <property type="match status" value="1"/>
</dbReference>
<evidence type="ECO:0000313" key="5">
    <source>
        <dbReference type="Proteomes" id="UP000019489"/>
    </source>
</evidence>
<protein>
    <submittedName>
        <fullName evidence="4">Membrane protein</fullName>
    </submittedName>
</protein>
<feature type="transmembrane region" description="Helical" evidence="2">
    <location>
        <begin position="222"/>
        <end position="242"/>
    </location>
</feature>
<keyword evidence="2" id="KW-0812">Transmembrane</keyword>
<dbReference type="PANTHER" id="PTHR43384">
    <property type="entry name" value="SEPTUM SITE-DETERMINING PROTEIN MIND HOMOLOG, CHLOROPLASTIC-RELATED"/>
    <property type="match status" value="1"/>
</dbReference>
<dbReference type="InterPro" id="IPR050625">
    <property type="entry name" value="ParA/MinD_ATPase"/>
</dbReference>
<feature type="region of interest" description="Disordered" evidence="1">
    <location>
        <begin position="441"/>
        <end position="535"/>
    </location>
</feature>
<reference evidence="4 5" key="1">
    <citation type="submission" date="2013-08" db="EMBL/GenBank/DDBJ databases">
        <title>Intrasporangium oryzae NRRL B-24470.</title>
        <authorList>
            <person name="Liu H."/>
            <person name="Wang G."/>
        </authorList>
    </citation>
    <scope>NUCLEOTIDE SEQUENCE [LARGE SCALE GENOMIC DNA]</scope>
    <source>
        <strain evidence="4 5">NRRL B-24470</strain>
    </source>
</reference>